<feature type="domain" description="ABC transmembrane type-1" evidence="9">
    <location>
        <begin position="102"/>
        <end position="300"/>
    </location>
</feature>
<dbReference type="eggNOG" id="COG1173">
    <property type="taxonomic scope" value="Bacteria"/>
</dbReference>
<evidence type="ECO:0000313" key="11">
    <source>
        <dbReference type="Proteomes" id="UP000008881"/>
    </source>
</evidence>
<organism evidence="10 11">
    <name type="scientific">Klebsiella aerogenes (strain ATCC 13048 / DSM 30053 / CCUG 1429 / JCM 1235 / KCTC 2190 / NBRC 13534 / NCIMB 10102 / NCTC 10006 / CDC 819-56)</name>
    <name type="common">Enterobacter aerogenes</name>
    <dbReference type="NCBI Taxonomy" id="1028307"/>
    <lineage>
        <taxon>Bacteria</taxon>
        <taxon>Pseudomonadati</taxon>
        <taxon>Pseudomonadota</taxon>
        <taxon>Gammaproteobacteria</taxon>
        <taxon>Enterobacterales</taxon>
        <taxon>Enterobacteriaceae</taxon>
        <taxon>Klebsiella/Raoultella group</taxon>
        <taxon>Klebsiella</taxon>
    </lineage>
</organism>
<dbReference type="InterPro" id="IPR035906">
    <property type="entry name" value="MetI-like_sf"/>
</dbReference>
<dbReference type="AlphaFoldDB" id="A0A0H3FVU5"/>
<feature type="transmembrane region" description="Helical" evidence="8">
    <location>
        <begin position="141"/>
        <end position="160"/>
    </location>
</feature>
<dbReference type="PATRIC" id="fig|1028307.3.peg.3512"/>
<dbReference type="GO" id="GO:0005886">
    <property type="term" value="C:plasma membrane"/>
    <property type="evidence" value="ECO:0007669"/>
    <property type="project" value="UniProtKB-SubCell"/>
</dbReference>
<dbReference type="Gene3D" id="1.10.3720.10">
    <property type="entry name" value="MetI-like"/>
    <property type="match status" value="1"/>
</dbReference>
<protein>
    <submittedName>
        <fullName evidence="10">Peptide ABC transporter, permease protein</fullName>
    </submittedName>
</protein>
<dbReference type="EMBL" id="CP002824">
    <property type="protein sequence ID" value="AEG98427.1"/>
    <property type="molecule type" value="Genomic_DNA"/>
</dbReference>
<keyword evidence="4" id="KW-0997">Cell inner membrane</keyword>
<evidence type="ECO:0000256" key="2">
    <source>
        <dbReference type="ARBA" id="ARBA00022448"/>
    </source>
</evidence>
<dbReference type="HOGENOM" id="CLU_028518_1_2_6"/>
<evidence type="ECO:0000256" key="3">
    <source>
        <dbReference type="ARBA" id="ARBA00022475"/>
    </source>
</evidence>
<keyword evidence="6 8" id="KW-1133">Transmembrane helix</keyword>
<dbReference type="InterPro" id="IPR050366">
    <property type="entry name" value="BP-dependent_transpt_permease"/>
</dbReference>
<dbReference type="InterPro" id="IPR000515">
    <property type="entry name" value="MetI-like"/>
</dbReference>
<keyword evidence="7 8" id="KW-0472">Membrane</keyword>
<dbReference type="CDD" id="cd06261">
    <property type="entry name" value="TM_PBP2"/>
    <property type="match status" value="1"/>
</dbReference>
<evidence type="ECO:0000256" key="6">
    <source>
        <dbReference type="ARBA" id="ARBA00022989"/>
    </source>
</evidence>
<gene>
    <name evidence="10" type="ordered locus">EAE_17580</name>
</gene>
<evidence type="ECO:0000259" key="9">
    <source>
        <dbReference type="PROSITE" id="PS50928"/>
    </source>
</evidence>
<comment type="similarity">
    <text evidence="8">Belongs to the binding-protein-dependent transport system permease family.</text>
</comment>
<feature type="transmembrane region" description="Helical" evidence="8">
    <location>
        <begin position="280"/>
        <end position="300"/>
    </location>
</feature>
<dbReference type="PROSITE" id="PS50928">
    <property type="entry name" value="ABC_TM1"/>
    <property type="match status" value="1"/>
</dbReference>
<evidence type="ECO:0000256" key="4">
    <source>
        <dbReference type="ARBA" id="ARBA00022519"/>
    </source>
</evidence>
<dbReference type="PANTHER" id="PTHR43386:SF23">
    <property type="entry name" value="ABC TRANSPORTER"/>
    <property type="match status" value="1"/>
</dbReference>
<dbReference type="SUPFAM" id="SSF161098">
    <property type="entry name" value="MetI-like"/>
    <property type="match status" value="1"/>
</dbReference>
<keyword evidence="3" id="KW-1003">Cell membrane</keyword>
<keyword evidence="5 8" id="KW-0812">Transmembrane</keyword>
<evidence type="ECO:0000256" key="1">
    <source>
        <dbReference type="ARBA" id="ARBA00004429"/>
    </source>
</evidence>
<feature type="transmembrane region" description="Helical" evidence="8">
    <location>
        <begin position="41"/>
        <end position="62"/>
    </location>
</feature>
<dbReference type="KEGG" id="eae:EAE_17580"/>
<reference evidence="10 11" key="1">
    <citation type="journal article" date="2012" name="J. Bacteriol.">
        <title>Complete genome sequence of Enterobacter aerogenes KCTC 2190.</title>
        <authorList>
            <person name="Shin S.H."/>
            <person name="Kim S."/>
            <person name="Kim J.Y."/>
            <person name="Lee S."/>
            <person name="Um Y."/>
            <person name="Oh M.K."/>
            <person name="Kim Y.R."/>
            <person name="Lee J."/>
            <person name="Yang K.S."/>
        </authorList>
    </citation>
    <scope>NUCLEOTIDE SEQUENCE [LARGE SCALE GENOMIC DNA]</scope>
    <source>
        <strain evidence="10 11">KCTC 2190</strain>
    </source>
</reference>
<keyword evidence="11" id="KW-1185">Reference proteome</keyword>
<keyword evidence="2 8" id="KW-0813">Transport</keyword>
<evidence type="ECO:0000256" key="5">
    <source>
        <dbReference type="ARBA" id="ARBA00022692"/>
    </source>
</evidence>
<dbReference type="Pfam" id="PF00528">
    <property type="entry name" value="BPD_transp_1"/>
    <property type="match status" value="1"/>
</dbReference>
<feature type="transmembrane region" description="Helical" evidence="8">
    <location>
        <begin position="104"/>
        <end position="129"/>
    </location>
</feature>
<dbReference type="InterPro" id="IPR025966">
    <property type="entry name" value="OppC_N"/>
</dbReference>
<name>A0A0H3FVU5_KLEAK</name>
<proteinExistence type="inferred from homology"/>
<dbReference type="GO" id="GO:0055085">
    <property type="term" value="P:transmembrane transport"/>
    <property type="evidence" value="ECO:0007669"/>
    <property type="project" value="InterPro"/>
</dbReference>
<evidence type="ECO:0000313" key="10">
    <source>
        <dbReference type="EMBL" id="AEG98427.1"/>
    </source>
</evidence>
<dbReference type="Pfam" id="PF12911">
    <property type="entry name" value="OppC_N"/>
    <property type="match status" value="1"/>
</dbReference>
<dbReference type="PANTHER" id="PTHR43386">
    <property type="entry name" value="OLIGOPEPTIDE TRANSPORT SYSTEM PERMEASE PROTEIN APPC"/>
    <property type="match status" value="1"/>
</dbReference>
<dbReference type="Proteomes" id="UP000008881">
    <property type="component" value="Chromosome"/>
</dbReference>
<feature type="transmembrane region" description="Helical" evidence="8">
    <location>
        <begin position="172"/>
        <end position="191"/>
    </location>
</feature>
<evidence type="ECO:0000256" key="7">
    <source>
        <dbReference type="ARBA" id="ARBA00023136"/>
    </source>
</evidence>
<dbReference type="OrthoDB" id="9805884at2"/>
<dbReference type="NCBIfam" id="NF045476">
    <property type="entry name" value="Opp4C"/>
    <property type="match status" value="1"/>
</dbReference>
<comment type="subcellular location">
    <subcellularLocation>
        <location evidence="1">Cell inner membrane</location>
        <topology evidence="1">Multi-pass membrane protein</topology>
    </subcellularLocation>
    <subcellularLocation>
        <location evidence="8">Cell membrane</location>
        <topology evidence="8">Multi-pass membrane protein</topology>
    </subcellularLocation>
</comment>
<dbReference type="InterPro" id="IPR053523">
    <property type="entry name" value="Oligopeptide_permease_AppC"/>
</dbReference>
<evidence type="ECO:0000256" key="8">
    <source>
        <dbReference type="RuleBase" id="RU363032"/>
    </source>
</evidence>
<accession>A0A0H3FVU5</accession>
<sequence length="316" mass="35246">MMITSLFGYRRRLRQATIPALAQITPSPWRQAWRQLRRNRMAMLCLILLAVMATWCVLGPMWSPWKDDATDALMINKPPGAEHWLGTDFLGRDIYTRLLLAGRISLIIGLLTMLLSVTLGYLLGALSGYVGGLTDKLIMRLADLVMTIPSLPLLIVAGAMLSELDFSPDSRIWMVVIMLSLLEWPKLARLVRGQCLSLRERDFMLATQVLGLSARRRLFGHLLPNTIPILVVMATMAVANAILSESALSYLGLGVVPPTPSWGNMMDAANSLIDFQRRPWLWMPPGIAIFITVIAINVLGDGLRDAMDPKMKQRLK</sequence>
<feature type="transmembrane region" description="Helical" evidence="8">
    <location>
        <begin position="222"/>
        <end position="243"/>
    </location>
</feature>